<accession>A0A0E0KMH0</accession>
<dbReference type="InterPro" id="IPR007658">
    <property type="entry name" value="DUF594"/>
</dbReference>
<proteinExistence type="predicted"/>
<dbReference type="HOGENOM" id="CLU_864312_0_0_1"/>
<dbReference type="Gramene" id="OPUNC04G01630.1">
    <property type="protein sequence ID" value="OPUNC04G01630.1"/>
    <property type="gene ID" value="OPUNC04G01630"/>
</dbReference>
<protein>
    <recommendedName>
        <fullName evidence="3">DUF4220 domain-containing protein</fullName>
    </recommendedName>
</protein>
<dbReference type="AlphaFoldDB" id="A0A0E0KMH0"/>
<name>A0A0E0KMH0_ORYPU</name>
<organism evidence="1">
    <name type="scientific">Oryza punctata</name>
    <name type="common">Red rice</name>
    <dbReference type="NCBI Taxonomy" id="4537"/>
    <lineage>
        <taxon>Eukaryota</taxon>
        <taxon>Viridiplantae</taxon>
        <taxon>Streptophyta</taxon>
        <taxon>Embryophyta</taxon>
        <taxon>Tracheophyta</taxon>
        <taxon>Spermatophyta</taxon>
        <taxon>Magnoliopsida</taxon>
        <taxon>Liliopsida</taxon>
        <taxon>Poales</taxon>
        <taxon>Poaceae</taxon>
        <taxon>BOP clade</taxon>
        <taxon>Oryzoideae</taxon>
        <taxon>Oryzeae</taxon>
        <taxon>Oryzinae</taxon>
        <taxon>Oryza</taxon>
    </lineage>
</organism>
<keyword evidence="2" id="KW-1185">Reference proteome</keyword>
<dbReference type="Pfam" id="PF04578">
    <property type="entry name" value="DUF594"/>
    <property type="match status" value="1"/>
</dbReference>
<dbReference type="PANTHER" id="PTHR31325">
    <property type="entry name" value="OS01G0798800 PROTEIN-RELATED"/>
    <property type="match status" value="1"/>
</dbReference>
<evidence type="ECO:0008006" key="3">
    <source>
        <dbReference type="Google" id="ProtNLM"/>
    </source>
</evidence>
<dbReference type="STRING" id="4537.A0A0E0KMH0"/>
<evidence type="ECO:0000313" key="2">
    <source>
        <dbReference type="Proteomes" id="UP000026962"/>
    </source>
</evidence>
<dbReference type="OMA" id="HICKSEY"/>
<dbReference type="EnsemblPlants" id="OPUNC04G01630.1">
    <property type="protein sequence ID" value="OPUNC04G01630.1"/>
    <property type="gene ID" value="OPUNC04G01630"/>
</dbReference>
<evidence type="ECO:0000313" key="1">
    <source>
        <dbReference type="EnsemblPlants" id="OPUNC04G01630.1"/>
    </source>
</evidence>
<sequence>MTRNHLSSVVKKVASEDQWMEYEHHSWRGIHVSPDVEKKLFDCIWEFMRTTDVVFLYSQAEQHATSSETNQDMKVIKALSDYMMFLVACPNKMQHRPSPARTWRRSRRCRINYMMFLVAVRPGFLPGLKLRSLYEATEDALAKFWPKQQYSSRCNSRSREQCLADILQDKEQNRINDTREKLDKWRQGYRTKNWKPEYMTELYISSIVLSDGIKLADLLLQWLRRSYRVKFPKSDYSHESKFQQMFPKLTKILKVEMYNDPGKLAELLEHIYMEWVRLLINASLKCTRDSQAKQLSRGGELTTIVWILVEHAGTFHVDHHQR</sequence>
<reference evidence="1" key="2">
    <citation type="submission" date="2018-05" db="EMBL/GenBank/DDBJ databases">
        <title>OpunRS2 (Oryza punctata Reference Sequence Version 2).</title>
        <authorList>
            <person name="Zhang J."/>
            <person name="Kudrna D."/>
            <person name="Lee S."/>
            <person name="Talag J."/>
            <person name="Welchert J."/>
            <person name="Wing R.A."/>
        </authorList>
    </citation>
    <scope>NUCLEOTIDE SEQUENCE [LARGE SCALE GENOMIC DNA]</scope>
</reference>
<reference evidence="1" key="1">
    <citation type="submission" date="2015-04" db="UniProtKB">
        <authorList>
            <consortium name="EnsemblPlants"/>
        </authorList>
    </citation>
    <scope>IDENTIFICATION</scope>
</reference>
<dbReference type="Proteomes" id="UP000026962">
    <property type="component" value="Chromosome 4"/>
</dbReference>